<dbReference type="Proteomes" id="UP001158045">
    <property type="component" value="Unassembled WGS sequence"/>
</dbReference>
<organism evidence="2 3">
    <name type="scientific">Fusibacter bizertensis</name>
    <dbReference type="NCBI Taxonomy" id="1488331"/>
    <lineage>
        <taxon>Bacteria</taxon>
        <taxon>Bacillati</taxon>
        <taxon>Bacillota</taxon>
        <taxon>Clostridia</taxon>
        <taxon>Eubacteriales</taxon>
        <taxon>Eubacteriales Family XII. Incertae Sedis</taxon>
        <taxon>Fusibacter</taxon>
    </lineage>
</organism>
<keyword evidence="1" id="KW-1133">Transmembrane helix</keyword>
<sequence>MKWYFTLLKLRLTQGLQYRAAAIAGVATQFFWGAISIMIFATFYGDASEVNGFTKEQMITYIWLQQAFLVFIVLWLRDKELFELIRTGNIAYELCRPLNTYGFWYVKLISSRLSSAILRCIPILLIAVFMPGPYALALPNSAISALLFFLSLILGLIINVAISMFIYISVFITLSPTGSLLLFSVIGEFFSGLILPIPLMPTWLRNFVMILPFRYTGDLPFRIYSGNIVYSDALFGIAIQVIWIGVLLTLGQAAMKKSLKHLTVQGG</sequence>
<comment type="caution">
    <text evidence="2">The sequence shown here is derived from an EMBL/GenBank/DDBJ whole genome shotgun (WGS) entry which is preliminary data.</text>
</comment>
<feature type="transmembrane region" description="Helical" evidence="1">
    <location>
        <begin position="116"/>
        <end position="136"/>
    </location>
</feature>
<keyword evidence="3" id="KW-1185">Reference proteome</keyword>
<dbReference type="RefSeq" id="WP_281094573.1">
    <property type="nucleotide sequence ID" value="NZ_JARYZI010000007.1"/>
</dbReference>
<accession>A0ABT6NE46</accession>
<evidence type="ECO:0000256" key="1">
    <source>
        <dbReference type="SAM" id="Phobius"/>
    </source>
</evidence>
<keyword evidence="1" id="KW-0812">Transmembrane</keyword>
<reference evidence="2 3" key="1">
    <citation type="submission" date="2023-04" db="EMBL/GenBank/DDBJ databases">
        <title>Fusibacter bizertensis strain WBS, isolated from littoral bottom sediments of the Arctic seas - biochemical and genomic analysis.</title>
        <authorList>
            <person name="Brioukhanov A.L."/>
        </authorList>
    </citation>
    <scope>NUCLEOTIDE SEQUENCE [LARGE SCALE GENOMIC DNA]</scope>
    <source>
        <strain evidence="2 3">WBS</strain>
    </source>
</reference>
<feature type="transmembrane region" description="Helical" evidence="1">
    <location>
        <begin position="228"/>
        <end position="250"/>
    </location>
</feature>
<feature type="transmembrane region" description="Helical" evidence="1">
    <location>
        <begin position="57"/>
        <end position="76"/>
    </location>
</feature>
<dbReference type="EMBL" id="JARYZI010000007">
    <property type="protein sequence ID" value="MDH8678698.1"/>
    <property type="molecule type" value="Genomic_DNA"/>
</dbReference>
<keyword evidence="1" id="KW-0472">Membrane</keyword>
<gene>
    <name evidence="2" type="ORF">QE109_11095</name>
</gene>
<evidence type="ECO:0000313" key="2">
    <source>
        <dbReference type="EMBL" id="MDH8678698.1"/>
    </source>
</evidence>
<evidence type="ECO:0000313" key="3">
    <source>
        <dbReference type="Proteomes" id="UP001158045"/>
    </source>
</evidence>
<feature type="transmembrane region" description="Helical" evidence="1">
    <location>
        <begin position="21"/>
        <end position="45"/>
    </location>
</feature>
<dbReference type="PANTHER" id="PTHR36832:SF2">
    <property type="entry name" value="INTEGRAL MEMBRANE PROTEIN"/>
    <property type="match status" value="1"/>
</dbReference>
<proteinExistence type="predicted"/>
<name>A0ABT6NE46_9FIRM</name>
<feature type="transmembrane region" description="Helical" evidence="1">
    <location>
        <begin position="180"/>
        <end position="199"/>
    </location>
</feature>
<protein>
    <submittedName>
        <fullName evidence="2">ABC-2 family transporter protein</fullName>
    </submittedName>
</protein>
<feature type="transmembrane region" description="Helical" evidence="1">
    <location>
        <begin position="142"/>
        <end position="168"/>
    </location>
</feature>
<dbReference type="PANTHER" id="PTHR36832">
    <property type="entry name" value="SLR1174 PROTEIN-RELATED"/>
    <property type="match status" value="1"/>
</dbReference>